<organism evidence="1 2">
    <name type="scientific">Pannus brasiliensis CCIBt3594</name>
    <dbReference type="NCBI Taxonomy" id="1427578"/>
    <lineage>
        <taxon>Bacteria</taxon>
        <taxon>Bacillati</taxon>
        <taxon>Cyanobacteriota</taxon>
        <taxon>Cyanophyceae</taxon>
        <taxon>Oscillatoriophycideae</taxon>
        <taxon>Chroococcales</taxon>
        <taxon>Microcystaceae</taxon>
        <taxon>Pannus</taxon>
    </lineage>
</organism>
<dbReference type="RefSeq" id="WP_332864090.1">
    <property type="nucleotide sequence ID" value="NZ_JBAFSM010000008.1"/>
</dbReference>
<dbReference type="Proteomes" id="UP001328733">
    <property type="component" value="Unassembled WGS sequence"/>
</dbReference>
<keyword evidence="2" id="KW-1185">Reference proteome</keyword>
<comment type="caution">
    <text evidence="1">The sequence shown here is derived from an EMBL/GenBank/DDBJ whole genome shotgun (WGS) entry which is preliminary data.</text>
</comment>
<sequence length="53" mass="6126">MYIWDLQVLKESILGSGLPRFCIFRYKTFADSLKKSVISRGDRACREGRMGLL</sequence>
<reference evidence="1 2" key="1">
    <citation type="submission" date="2024-01" db="EMBL/GenBank/DDBJ databases">
        <title>Genomic insights into the taxonomy and metabolism of the cyanobacterium Pannus brasiliensis CCIBt3594.</title>
        <authorList>
            <person name="Machado M."/>
            <person name="Botero N.B."/>
            <person name="Andreote A.P.D."/>
            <person name="Feitosa A.M.T."/>
            <person name="Popin R."/>
            <person name="Sivonen K."/>
            <person name="Fiore M.F."/>
        </authorList>
    </citation>
    <scope>NUCLEOTIDE SEQUENCE [LARGE SCALE GENOMIC DNA]</scope>
    <source>
        <strain evidence="1 2">CCIBt3594</strain>
    </source>
</reference>
<proteinExistence type="predicted"/>
<evidence type="ECO:0000313" key="1">
    <source>
        <dbReference type="EMBL" id="MEG3436633.1"/>
    </source>
</evidence>
<name>A0AAW9QHV2_9CHRO</name>
<dbReference type="AlphaFoldDB" id="A0AAW9QHV2"/>
<gene>
    <name evidence="1" type="ORF">V0288_05830</name>
</gene>
<evidence type="ECO:0000313" key="2">
    <source>
        <dbReference type="Proteomes" id="UP001328733"/>
    </source>
</evidence>
<accession>A0AAW9QHV2</accession>
<dbReference type="EMBL" id="JBAFSM010000008">
    <property type="protein sequence ID" value="MEG3436633.1"/>
    <property type="molecule type" value="Genomic_DNA"/>
</dbReference>
<protein>
    <submittedName>
        <fullName evidence="1">Uncharacterized protein</fullName>
    </submittedName>
</protein>